<feature type="coiled-coil region" evidence="1">
    <location>
        <begin position="153"/>
        <end position="201"/>
    </location>
</feature>
<dbReference type="EMBL" id="JAMYWD010000002">
    <property type="protein sequence ID" value="KAJ4979829.1"/>
    <property type="molecule type" value="Genomic_DNA"/>
</dbReference>
<feature type="region of interest" description="Disordered" evidence="2">
    <location>
        <begin position="43"/>
        <end position="66"/>
    </location>
</feature>
<evidence type="ECO:0000313" key="4">
    <source>
        <dbReference type="Proteomes" id="UP001141806"/>
    </source>
</evidence>
<dbReference type="Proteomes" id="UP001141806">
    <property type="component" value="Unassembled WGS sequence"/>
</dbReference>
<protein>
    <submittedName>
        <fullName evidence="3">Uncharacterized protein</fullName>
    </submittedName>
</protein>
<evidence type="ECO:0000313" key="3">
    <source>
        <dbReference type="EMBL" id="KAJ4979829.1"/>
    </source>
</evidence>
<organism evidence="3 4">
    <name type="scientific">Protea cynaroides</name>
    <dbReference type="NCBI Taxonomy" id="273540"/>
    <lineage>
        <taxon>Eukaryota</taxon>
        <taxon>Viridiplantae</taxon>
        <taxon>Streptophyta</taxon>
        <taxon>Embryophyta</taxon>
        <taxon>Tracheophyta</taxon>
        <taxon>Spermatophyta</taxon>
        <taxon>Magnoliopsida</taxon>
        <taxon>Proteales</taxon>
        <taxon>Proteaceae</taxon>
        <taxon>Protea</taxon>
    </lineage>
</organism>
<evidence type="ECO:0000256" key="1">
    <source>
        <dbReference type="SAM" id="Coils"/>
    </source>
</evidence>
<comment type="caution">
    <text evidence="3">The sequence shown here is derived from an EMBL/GenBank/DDBJ whole genome shotgun (WGS) entry which is preliminary data.</text>
</comment>
<dbReference type="AlphaFoldDB" id="A0A9Q0R1Q8"/>
<sequence length="333" mass="37013">MLLGFRRGSQLLLLHPFTSLNLLRLSKNAPAMLHSLGSEITPASKGIHEPSLEENNEEEAAPDAGLKRKAPTVEEPLKKKTYAVNKGKEIALQSTPSSPSLPHPQFSEPQQHLVLKMVEGASAIGDPTVAETLARADYIIWLTSNLVGADEMIRTLQRDMAEGERVRESLREQLVDTGETVSQLAIKVEKLKEKKYALKKDVTKALQLKDEAMSSMEKSERAVHAERDRVAVEQYKESAAFRDFVSAFVVQLALALLRSVRDFIWGKYPDFDFSRHPHFRTALREEVIPLHLRPIALHLDVPPTVPPVPAPIAADDDAPVAMPTDELPPPEIL</sequence>
<accession>A0A9Q0R1Q8</accession>
<proteinExistence type="predicted"/>
<gene>
    <name evidence="3" type="ORF">NE237_010609</name>
</gene>
<reference evidence="3" key="1">
    <citation type="journal article" date="2023" name="Plant J.">
        <title>The genome of the king protea, Protea cynaroides.</title>
        <authorList>
            <person name="Chang J."/>
            <person name="Duong T.A."/>
            <person name="Schoeman C."/>
            <person name="Ma X."/>
            <person name="Roodt D."/>
            <person name="Barker N."/>
            <person name="Li Z."/>
            <person name="Van de Peer Y."/>
            <person name="Mizrachi E."/>
        </authorList>
    </citation>
    <scope>NUCLEOTIDE SEQUENCE</scope>
    <source>
        <tissue evidence="3">Young leaves</tissue>
    </source>
</reference>
<keyword evidence="4" id="KW-1185">Reference proteome</keyword>
<name>A0A9Q0R1Q8_9MAGN</name>
<keyword evidence="1" id="KW-0175">Coiled coil</keyword>
<feature type="compositionally biased region" description="Acidic residues" evidence="2">
    <location>
        <begin position="52"/>
        <end position="61"/>
    </location>
</feature>
<evidence type="ECO:0000256" key="2">
    <source>
        <dbReference type="SAM" id="MobiDB-lite"/>
    </source>
</evidence>